<evidence type="ECO:0000259" key="5">
    <source>
        <dbReference type="Pfam" id="PF17676"/>
    </source>
</evidence>
<sequence>MSAPSPGPTPHYPPKPRPGDRVAVVSPSAGLPGLFPEVYELGLRRLRAEFDLVPVEYPTTRATDAGPRDRARDLTAAFADPSVTAVLATIGGEDQITVVPHLDDAVLRANPKPFFGYSDNTNLLAHLFDLGIVAYHGGSVMVHLGRGGAAHPVTVSSLRTALFGTGWHELTEVAEYTDESGDWRDPAGLDRAPTMFPASGWSWYGPERLVEGRIWGGNLEVLSWLLRAGRIGPSGAYAGCVLVVETSEELPPDVEVYRILRDMGERGLLGGFPAVLVGRAKAWDLARRHTPAEKREYADAQRAAVRRACAEYAPDAVLVFDLEIGHTDPQLIVPYGGEARVDAAARRISVRY</sequence>
<dbReference type="Gene3D" id="3.50.30.60">
    <property type="entry name" value="LD-carboxypeptidase A C-terminal domain-like"/>
    <property type="match status" value="1"/>
</dbReference>
<dbReference type="Proteomes" id="UP000646749">
    <property type="component" value="Unassembled WGS sequence"/>
</dbReference>
<dbReference type="Gene3D" id="3.40.50.10740">
    <property type="entry name" value="Class I glutamine amidotransferase-like"/>
    <property type="match status" value="1"/>
</dbReference>
<dbReference type="InterPro" id="IPR027461">
    <property type="entry name" value="Carboxypeptidase_A_C_sf"/>
</dbReference>
<dbReference type="InterPro" id="IPR040921">
    <property type="entry name" value="Peptidase_S66C"/>
</dbReference>
<dbReference type="PANTHER" id="PTHR30237">
    <property type="entry name" value="MURAMOYLTETRAPEPTIDE CARBOXYPEPTIDASE"/>
    <property type="match status" value="1"/>
</dbReference>
<comment type="similarity">
    <text evidence="1">Belongs to the peptidase S66 family.</text>
</comment>
<evidence type="ECO:0000256" key="2">
    <source>
        <dbReference type="ARBA" id="ARBA00022801"/>
    </source>
</evidence>
<dbReference type="PANTHER" id="PTHR30237:SF4">
    <property type="entry name" value="LD-CARBOXYPEPTIDASE C-TERMINAL DOMAIN-CONTAINING PROTEIN"/>
    <property type="match status" value="1"/>
</dbReference>
<dbReference type="Pfam" id="PF02016">
    <property type="entry name" value="Peptidase_S66"/>
    <property type="match status" value="1"/>
</dbReference>
<dbReference type="SUPFAM" id="SSF141986">
    <property type="entry name" value="LD-carboxypeptidase A C-terminal domain-like"/>
    <property type="match status" value="1"/>
</dbReference>
<evidence type="ECO:0000259" key="4">
    <source>
        <dbReference type="Pfam" id="PF02016"/>
    </source>
</evidence>
<comment type="caution">
    <text evidence="6">The sequence shown here is derived from an EMBL/GenBank/DDBJ whole genome shotgun (WGS) entry which is preliminary data.</text>
</comment>
<feature type="compositionally biased region" description="Pro residues" evidence="3">
    <location>
        <begin position="1"/>
        <end position="16"/>
    </location>
</feature>
<feature type="domain" description="LD-carboxypeptidase C-terminal" evidence="5">
    <location>
        <begin position="211"/>
        <end position="341"/>
    </location>
</feature>
<evidence type="ECO:0000256" key="1">
    <source>
        <dbReference type="ARBA" id="ARBA00010233"/>
    </source>
</evidence>
<dbReference type="Pfam" id="PF17676">
    <property type="entry name" value="Peptidase_S66C"/>
    <property type="match status" value="1"/>
</dbReference>
<gene>
    <name evidence="6" type="ORF">Pen02_44450</name>
</gene>
<evidence type="ECO:0000313" key="6">
    <source>
        <dbReference type="EMBL" id="GIG89509.1"/>
    </source>
</evidence>
<name>A0ABQ4E489_9ACTN</name>
<keyword evidence="2" id="KW-0378">Hydrolase</keyword>
<dbReference type="InterPro" id="IPR027478">
    <property type="entry name" value="LdcA_N"/>
</dbReference>
<organism evidence="6 7">
    <name type="scientific">Plantactinospora endophytica</name>
    <dbReference type="NCBI Taxonomy" id="673535"/>
    <lineage>
        <taxon>Bacteria</taxon>
        <taxon>Bacillati</taxon>
        <taxon>Actinomycetota</taxon>
        <taxon>Actinomycetes</taxon>
        <taxon>Micromonosporales</taxon>
        <taxon>Micromonosporaceae</taxon>
        <taxon>Plantactinospora</taxon>
    </lineage>
</organism>
<protein>
    <submittedName>
        <fullName evidence="6">LD-carboxypeptidase</fullName>
    </submittedName>
</protein>
<dbReference type="InterPro" id="IPR040449">
    <property type="entry name" value="Peptidase_S66_N"/>
</dbReference>
<keyword evidence="7" id="KW-1185">Reference proteome</keyword>
<feature type="domain" description="LD-carboxypeptidase N-terminal" evidence="4">
    <location>
        <begin position="22"/>
        <end position="137"/>
    </location>
</feature>
<reference evidence="6 7" key="1">
    <citation type="submission" date="2021-01" db="EMBL/GenBank/DDBJ databases">
        <title>Whole genome shotgun sequence of Plantactinospora endophytica NBRC 110450.</title>
        <authorList>
            <person name="Komaki H."/>
            <person name="Tamura T."/>
        </authorList>
    </citation>
    <scope>NUCLEOTIDE SEQUENCE [LARGE SCALE GENOMIC DNA]</scope>
    <source>
        <strain evidence="6 7">NBRC 110450</strain>
    </source>
</reference>
<accession>A0ABQ4E489</accession>
<dbReference type="InterPro" id="IPR003507">
    <property type="entry name" value="S66_fam"/>
</dbReference>
<proteinExistence type="inferred from homology"/>
<evidence type="ECO:0000256" key="3">
    <source>
        <dbReference type="SAM" id="MobiDB-lite"/>
    </source>
</evidence>
<dbReference type="InterPro" id="IPR029062">
    <property type="entry name" value="Class_I_gatase-like"/>
</dbReference>
<evidence type="ECO:0000313" key="7">
    <source>
        <dbReference type="Proteomes" id="UP000646749"/>
    </source>
</evidence>
<dbReference type="CDD" id="cd07062">
    <property type="entry name" value="Peptidase_S66_mccF_like"/>
    <property type="match status" value="1"/>
</dbReference>
<feature type="region of interest" description="Disordered" evidence="3">
    <location>
        <begin position="1"/>
        <end position="21"/>
    </location>
</feature>
<dbReference type="EMBL" id="BONW01000021">
    <property type="protein sequence ID" value="GIG89509.1"/>
    <property type="molecule type" value="Genomic_DNA"/>
</dbReference>
<dbReference type="SUPFAM" id="SSF52317">
    <property type="entry name" value="Class I glutamine amidotransferase-like"/>
    <property type="match status" value="1"/>
</dbReference>
<dbReference type="RefSeq" id="WP_203867978.1">
    <property type="nucleotide sequence ID" value="NZ_BONW01000021.1"/>
</dbReference>